<dbReference type="Gene3D" id="1.10.260.40">
    <property type="entry name" value="lambda repressor-like DNA-binding domains"/>
    <property type="match status" value="1"/>
</dbReference>
<evidence type="ECO:0000259" key="1">
    <source>
        <dbReference type="PROSITE" id="PS50943"/>
    </source>
</evidence>
<dbReference type="Proteomes" id="UP001596160">
    <property type="component" value="Unassembled WGS sequence"/>
</dbReference>
<comment type="caution">
    <text evidence="2">The sequence shown here is derived from an EMBL/GenBank/DDBJ whole genome shotgun (WGS) entry which is preliminary data.</text>
</comment>
<gene>
    <name evidence="2" type="ORF">ACFPRH_31940</name>
</gene>
<dbReference type="SUPFAM" id="SSF47413">
    <property type="entry name" value="lambda repressor-like DNA-binding domains"/>
    <property type="match status" value="1"/>
</dbReference>
<reference evidence="3" key="1">
    <citation type="journal article" date="2019" name="Int. J. Syst. Evol. Microbiol.">
        <title>The Global Catalogue of Microorganisms (GCM) 10K type strain sequencing project: providing services to taxonomists for standard genome sequencing and annotation.</title>
        <authorList>
            <consortium name="The Broad Institute Genomics Platform"/>
            <consortium name="The Broad Institute Genome Sequencing Center for Infectious Disease"/>
            <person name="Wu L."/>
            <person name="Ma J."/>
        </authorList>
    </citation>
    <scope>NUCLEOTIDE SEQUENCE [LARGE SCALE GENOMIC DNA]</scope>
    <source>
        <strain evidence="3">PCU 266</strain>
    </source>
</reference>
<dbReference type="EMBL" id="JBHSKP010000033">
    <property type="protein sequence ID" value="MFC5156333.1"/>
    <property type="molecule type" value="Genomic_DNA"/>
</dbReference>
<dbReference type="InterPro" id="IPR001387">
    <property type="entry name" value="Cro/C1-type_HTH"/>
</dbReference>
<organism evidence="2 3">
    <name type="scientific">Streptomyces amakusaensis</name>
    <dbReference type="NCBI Taxonomy" id="67271"/>
    <lineage>
        <taxon>Bacteria</taxon>
        <taxon>Bacillati</taxon>
        <taxon>Actinomycetota</taxon>
        <taxon>Actinomycetes</taxon>
        <taxon>Kitasatosporales</taxon>
        <taxon>Streptomycetaceae</taxon>
        <taxon>Streptomyces</taxon>
    </lineage>
</organism>
<feature type="domain" description="HTH cro/C1-type" evidence="1">
    <location>
        <begin position="29"/>
        <end position="62"/>
    </location>
</feature>
<dbReference type="Pfam" id="PF01381">
    <property type="entry name" value="HTH_3"/>
    <property type="match status" value="1"/>
</dbReference>
<protein>
    <submittedName>
        <fullName evidence="2">Helix-turn-helix transcriptional regulator</fullName>
    </submittedName>
</protein>
<sequence length="101" mass="11001">MSDPDRLKQVDDLLDGLDDALPPPHVRVQLRLAAGLTQKDIAEAMGVTRVAVARWELGQTHPRRPQRDLYIHLLKRLAARFPEAAKANEGMPTPTSGGGSG</sequence>
<name>A0ABW0ARE5_9ACTN</name>
<proteinExistence type="predicted"/>
<dbReference type="RefSeq" id="WP_344485362.1">
    <property type="nucleotide sequence ID" value="NZ_BAAASB010000029.1"/>
</dbReference>
<dbReference type="SMART" id="SM00530">
    <property type="entry name" value="HTH_XRE"/>
    <property type="match status" value="1"/>
</dbReference>
<dbReference type="PROSITE" id="PS50943">
    <property type="entry name" value="HTH_CROC1"/>
    <property type="match status" value="1"/>
</dbReference>
<evidence type="ECO:0000313" key="2">
    <source>
        <dbReference type="EMBL" id="MFC5156333.1"/>
    </source>
</evidence>
<accession>A0ABW0ARE5</accession>
<dbReference type="CDD" id="cd00093">
    <property type="entry name" value="HTH_XRE"/>
    <property type="match status" value="1"/>
</dbReference>
<dbReference type="InterPro" id="IPR010982">
    <property type="entry name" value="Lambda_DNA-bd_dom_sf"/>
</dbReference>
<evidence type="ECO:0000313" key="3">
    <source>
        <dbReference type="Proteomes" id="UP001596160"/>
    </source>
</evidence>
<keyword evidence="3" id="KW-1185">Reference proteome</keyword>